<dbReference type="InParanoid" id="A0A0C3DC83"/>
<organism evidence="8 9">
    <name type="scientific">Oidiodendron maius (strain Zn)</name>
    <dbReference type="NCBI Taxonomy" id="913774"/>
    <lineage>
        <taxon>Eukaryota</taxon>
        <taxon>Fungi</taxon>
        <taxon>Dikarya</taxon>
        <taxon>Ascomycota</taxon>
        <taxon>Pezizomycotina</taxon>
        <taxon>Leotiomycetes</taxon>
        <taxon>Leotiomycetes incertae sedis</taxon>
        <taxon>Myxotrichaceae</taxon>
        <taxon>Oidiodendron</taxon>
    </lineage>
</organism>
<reference evidence="8 9" key="1">
    <citation type="submission" date="2014-04" db="EMBL/GenBank/DDBJ databases">
        <authorList>
            <consortium name="DOE Joint Genome Institute"/>
            <person name="Kuo A."/>
            <person name="Martino E."/>
            <person name="Perotto S."/>
            <person name="Kohler A."/>
            <person name="Nagy L.G."/>
            <person name="Floudas D."/>
            <person name="Copeland A."/>
            <person name="Barry K.W."/>
            <person name="Cichocki N."/>
            <person name="Veneault-Fourrey C."/>
            <person name="LaButti K."/>
            <person name="Lindquist E.A."/>
            <person name="Lipzen A."/>
            <person name="Lundell T."/>
            <person name="Morin E."/>
            <person name="Murat C."/>
            <person name="Sun H."/>
            <person name="Tunlid A."/>
            <person name="Henrissat B."/>
            <person name="Grigoriev I.V."/>
            <person name="Hibbett D.S."/>
            <person name="Martin F."/>
            <person name="Nordberg H.P."/>
            <person name="Cantor M.N."/>
            <person name="Hua S.X."/>
        </authorList>
    </citation>
    <scope>NUCLEOTIDE SEQUENCE [LARGE SCALE GENOMIC DNA]</scope>
    <source>
        <strain evidence="8 9">Zn</strain>
    </source>
</reference>
<dbReference type="InterPro" id="IPR036396">
    <property type="entry name" value="Cyt_P450_sf"/>
</dbReference>
<accession>A0A0C3DC83</accession>
<feature type="binding site" description="axial binding residue" evidence="5">
    <location>
        <position position="524"/>
    </location>
    <ligand>
        <name>heme</name>
        <dbReference type="ChEBI" id="CHEBI:30413"/>
    </ligand>
    <ligandPart>
        <name>Fe</name>
        <dbReference type="ChEBI" id="CHEBI:18248"/>
    </ligandPart>
</feature>
<keyword evidence="7" id="KW-0472">Membrane</keyword>
<keyword evidence="7" id="KW-0812">Transmembrane</keyword>
<dbReference type="GO" id="GO:0020037">
    <property type="term" value="F:heme binding"/>
    <property type="evidence" value="ECO:0007669"/>
    <property type="project" value="InterPro"/>
</dbReference>
<dbReference type="GO" id="GO:0005506">
    <property type="term" value="F:iron ion binding"/>
    <property type="evidence" value="ECO:0007669"/>
    <property type="project" value="InterPro"/>
</dbReference>
<dbReference type="PRINTS" id="PR00385">
    <property type="entry name" value="P450"/>
</dbReference>
<keyword evidence="6" id="KW-0560">Oxidoreductase</keyword>
<keyword evidence="7" id="KW-1133">Transmembrane helix</keyword>
<dbReference type="PANTHER" id="PTHR24305">
    <property type="entry name" value="CYTOCHROME P450"/>
    <property type="match status" value="1"/>
</dbReference>
<dbReference type="STRING" id="913774.A0A0C3DC83"/>
<evidence type="ECO:0000256" key="2">
    <source>
        <dbReference type="ARBA" id="ARBA00010617"/>
    </source>
</evidence>
<keyword evidence="6" id="KW-0503">Monooxygenase</keyword>
<comment type="similarity">
    <text evidence="2 6">Belongs to the cytochrome P450 family.</text>
</comment>
<name>A0A0C3DC83_OIDMZ</name>
<keyword evidence="9" id="KW-1185">Reference proteome</keyword>
<protein>
    <recommendedName>
        <fullName evidence="10">Cytochrome P450 monooxygenase</fullName>
    </recommendedName>
</protein>
<evidence type="ECO:0000256" key="6">
    <source>
        <dbReference type="RuleBase" id="RU000461"/>
    </source>
</evidence>
<keyword evidence="5 6" id="KW-0349">Heme</keyword>
<dbReference type="SUPFAM" id="SSF48264">
    <property type="entry name" value="Cytochrome P450"/>
    <property type="match status" value="1"/>
</dbReference>
<reference evidence="9" key="2">
    <citation type="submission" date="2015-01" db="EMBL/GenBank/DDBJ databases">
        <title>Evolutionary Origins and Diversification of the Mycorrhizal Mutualists.</title>
        <authorList>
            <consortium name="DOE Joint Genome Institute"/>
            <consortium name="Mycorrhizal Genomics Consortium"/>
            <person name="Kohler A."/>
            <person name="Kuo A."/>
            <person name="Nagy L.G."/>
            <person name="Floudas D."/>
            <person name="Copeland A."/>
            <person name="Barry K.W."/>
            <person name="Cichocki N."/>
            <person name="Veneault-Fourrey C."/>
            <person name="LaButti K."/>
            <person name="Lindquist E.A."/>
            <person name="Lipzen A."/>
            <person name="Lundell T."/>
            <person name="Morin E."/>
            <person name="Murat C."/>
            <person name="Riley R."/>
            <person name="Ohm R."/>
            <person name="Sun H."/>
            <person name="Tunlid A."/>
            <person name="Henrissat B."/>
            <person name="Grigoriev I.V."/>
            <person name="Hibbett D.S."/>
            <person name="Martin F."/>
        </authorList>
    </citation>
    <scope>NUCLEOTIDE SEQUENCE [LARGE SCALE GENOMIC DNA]</scope>
    <source>
        <strain evidence="9">Zn</strain>
    </source>
</reference>
<evidence type="ECO:0000313" key="8">
    <source>
        <dbReference type="EMBL" id="KIN08964.1"/>
    </source>
</evidence>
<dbReference type="InterPro" id="IPR017972">
    <property type="entry name" value="Cyt_P450_CS"/>
</dbReference>
<evidence type="ECO:0000256" key="1">
    <source>
        <dbReference type="ARBA" id="ARBA00001971"/>
    </source>
</evidence>
<dbReference type="GO" id="GO:0016705">
    <property type="term" value="F:oxidoreductase activity, acting on paired donors, with incorporation or reduction of molecular oxygen"/>
    <property type="evidence" value="ECO:0007669"/>
    <property type="project" value="InterPro"/>
</dbReference>
<dbReference type="GO" id="GO:0004497">
    <property type="term" value="F:monooxygenase activity"/>
    <property type="evidence" value="ECO:0007669"/>
    <property type="project" value="UniProtKB-KW"/>
</dbReference>
<dbReference type="AlphaFoldDB" id="A0A0C3DC83"/>
<evidence type="ECO:0000313" key="9">
    <source>
        <dbReference type="Proteomes" id="UP000054321"/>
    </source>
</evidence>
<proteinExistence type="inferred from homology"/>
<evidence type="ECO:0000256" key="4">
    <source>
        <dbReference type="ARBA" id="ARBA00023004"/>
    </source>
</evidence>
<evidence type="ECO:0000256" key="5">
    <source>
        <dbReference type="PIRSR" id="PIRSR602401-1"/>
    </source>
</evidence>
<evidence type="ECO:0000256" key="3">
    <source>
        <dbReference type="ARBA" id="ARBA00022723"/>
    </source>
</evidence>
<dbReference type="Pfam" id="PF00067">
    <property type="entry name" value="p450"/>
    <property type="match status" value="2"/>
</dbReference>
<dbReference type="InterPro" id="IPR001128">
    <property type="entry name" value="Cyt_P450"/>
</dbReference>
<dbReference type="HOGENOM" id="CLU_025001_1_0_1"/>
<gene>
    <name evidence="8" type="ORF">OIDMADRAFT_37920</name>
</gene>
<dbReference type="PRINTS" id="PR00463">
    <property type="entry name" value="EP450I"/>
</dbReference>
<dbReference type="OrthoDB" id="1470350at2759"/>
<sequence>MWERITSFNKANQLTYVLFCGIGSWLYLCYRLALPRPIPGIPHNKEAVKSVLGDIGPMIKHVGKTKELWGWVTLQNLKLKSPIIQLFTRPLAKPWVVITDFREAQDILLRRTKEFDRSDLVGDVFLGLMPEHHISMKTNDMFKRNRQWLKDLMTHDFLHQVAAPQIYTAFADLAHLWEEKSRLAKGHPFAASDDIYRATLDAVWATMFGADPLNSSIGAQLRLYSSINKLDIPKDENALVDFPDVPNPAAMQSIITLTDSLETSIKAPLPALAHWFLRQTSSMRKAYAIKEKLIREEIEKTLRRFVGKAGKDWDIRCAIDSILSRELLLSEKDGRTPMLQSRAMYDEIFGFIVGAHDTTSTAISWALKLLADNAHVQTKLRSEIRLVFVDAMAEKRIPTVQEITKGTIPYLDAVINEIIRHSLTQPGVARSTTVDVEVLGHQIPKGTNILLMSNGPSFLSPAFQIDDSLRSSSSRIATDRVGTWDPDDIAYFKPERWLVEEDGRQLFNAAAGPLLTFGLGPRGCFGRRMASLQIKLVLIQLIWNLELQKCPAELSGYSSIDKLTHVPQQCYVRLRQAL</sequence>
<dbReference type="InterPro" id="IPR002401">
    <property type="entry name" value="Cyt_P450_E_grp-I"/>
</dbReference>
<comment type="cofactor">
    <cofactor evidence="1 5">
        <name>heme</name>
        <dbReference type="ChEBI" id="CHEBI:30413"/>
    </cofactor>
</comment>
<dbReference type="Proteomes" id="UP000054321">
    <property type="component" value="Unassembled WGS sequence"/>
</dbReference>
<evidence type="ECO:0000256" key="7">
    <source>
        <dbReference type="SAM" id="Phobius"/>
    </source>
</evidence>
<dbReference type="PROSITE" id="PS00086">
    <property type="entry name" value="CYTOCHROME_P450"/>
    <property type="match status" value="1"/>
</dbReference>
<evidence type="ECO:0008006" key="10">
    <source>
        <dbReference type="Google" id="ProtNLM"/>
    </source>
</evidence>
<dbReference type="InterPro" id="IPR050121">
    <property type="entry name" value="Cytochrome_P450_monoxygenase"/>
</dbReference>
<feature type="transmembrane region" description="Helical" evidence="7">
    <location>
        <begin position="14"/>
        <end position="33"/>
    </location>
</feature>
<dbReference type="Gene3D" id="1.10.630.10">
    <property type="entry name" value="Cytochrome P450"/>
    <property type="match status" value="1"/>
</dbReference>
<keyword evidence="3 5" id="KW-0479">Metal-binding</keyword>
<dbReference type="PANTHER" id="PTHR24305:SF232">
    <property type="entry name" value="P450, PUTATIVE (EUROFUNG)-RELATED"/>
    <property type="match status" value="1"/>
</dbReference>
<dbReference type="EMBL" id="KN832870">
    <property type="protein sequence ID" value="KIN08964.1"/>
    <property type="molecule type" value="Genomic_DNA"/>
</dbReference>
<keyword evidence="4 5" id="KW-0408">Iron</keyword>